<reference evidence="3 4" key="1">
    <citation type="submission" date="2016-12" db="EMBL/GenBank/DDBJ databases">
        <title>Comparative genomics of four Isosphaeraceae planctomycetes: a common pool of plasmids and glycoside hydrolase genes.</title>
        <authorList>
            <person name="Ivanova A."/>
        </authorList>
    </citation>
    <scope>NUCLEOTIDE SEQUENCE [LARGE SCALE GENOMIC DNA]</scope>
    <source>
        <strain evidence="3 4">PX4</strain>
        <plasmid evidence="4">palbo1</plasmid>
    </source>
</reference>
<dbReference type="Proteomes" id="UP000186309">
    <property type="component" value="Plasmid PALBO1"/>
</dbReference>
<evidence type="ECO:0000259" key="2">
    <source>
        <dbReference type="Pfam" id="PF13439"/>
    </source>
</evidence>
<feature type="domain" description="Glycosyltransferase subfamily 4-like N-terminal" evidence="2">
    <location>
        <begin position="112"/>
        <end position="226"/>
    </location>
</feature>
<keyword evidence="4" id="KW-1185">Reference proteome</keyword>
<accession>A0A1U7CZ58</accession>
<evidence type="ECO:0000313" key="3">
    <source>
        <dbReference type="EMBL" id="APW64240.1"/>
    </source>
</evidence>
<dbReference type="SUPFAM" id="SSF53756">
    <property type="entry name" value="UDP-Glycosyltransferase/glycogen phosphorylase"/>
    <property type="match status" value="1"/>
</dbReference>
<gene>
    <name evidence="3" type="primary">kanE</name>
    <name evidence="3" type="ORF">BSF38_10022</name>
</gene>
<organism evidence="3 4">
    <name type="scientific">Paludisphaera borealis</name>
    <dbReference type="NCBI Taxonomy" id="1387353"/>
    <lineage>
        <taxon>Bacteria</taxon>
        <taxon>Pseudomonadati</taxon>
        <taxon>Planctomycetota</taxon>
        <taxon>Planctomycetia</taxon>
        <taxon>Isosphaerales</taxon>
        <taxon>Isosphaeraceae</taxon>
        <taxon>Paludisphaera</taxon>
    </lineage>
</organism>
<feature type="region of interest" description="Disordered" evidence="1">
    <location>
        <begin position="415"/>
        <end position="435"/>
    </location>
</feature>
<dbReference type="EC" id="2.4.1.301" evidence="3"/>
<dbReference type="InterPro" id="IPR050194">
    <property type="entry name" value="Glycosyltransferase_grp1"/>
</dbReference>
<geneLocation type="plasmid" evidence="4">
    <name>palbo1</name>
</geneLocation>
<dbReference type="Gene3D" id="3.40.50.2000">
    <property type="entry name" value="Glycogen Phosphorylase B"/>
    <property type="match status" value="2"/>
</dbReference>
<dbReference type="EMBL" id="CP019083">
    <property type="protein sequence ID" value="APW64240.1"/>
    <property type="molecule type" value="Genomic_DNA"/>
</dbReference>
<dbReference type="Pfam" id="PF13692">
    <property type="entry name" value="Glyco_trans_1_4"/>
    <property type="match status" value="1"/>
</dbReference>
<dbReference type="PANTHER" id="PTHR45947:SF15">
    <property type="entry name" value="TEICHURONIC ACID BIOSYNTHESIS GLYCOSYLTRANSFERASE TUAC-RELATED"/>
    <property type="match status" value="1"/>
</dbReference>
<keyword evidence="3" id="KW-0328">Glycosyltransferase</keyword>
<keyword evidence="3" id="KW-0808">Transferase</keyword>
<sequence>MIDSSYEAPTAGPMRIAYLVNTYPVTSASFIRRELMEVEAQGASVARFTLRRWATPLVDPVDLEEARKTRAVLEVGASGLAKGLVASAFRRPGKFARALAQAWRLGRRGSGSSSARGFARHLIYLAEACVLLDWHREQRTDHVHAHYGTNSTTVALLCRTLGGPPYSFTTHGPEEFDQPLALGLDLKIRDAAFAVAISEHGRSQLCRWVPYDQWSKIEVVRCGLDPMFLDAPHVPLPEARRLVCVGRFAEQKGLPVLLEAAGRLRAEGVAFDLTLVGDGPLRGEIEAQVKRHRLEDCVRLAGWKSNAEVRNLITDSRALVLPSFAEGLPVAIMESLALGRPVISTWVAGTPELVEPGVCGWLVPPGSAEALASAIRELLDTPLDELERMGKRGAERVALRHNIAIEARKLRELIGRAERNPSTPDSRTPSLATSA</sequence>
<dbReference type="PANTHER" id="PTHR45947">
    <property type="entry name" value="SULFOQUINOVOSYL TRANSFERASE SQD2"/>
    <property type="match status" value="1"/>
</dbReference>
<dbReference type="Pfam" id="PF13439">
    <property type="entry name" value="Glyco_transf_4"/>
    <property type="match status" value="1"/>
</dbReference>
<feature type="compositionally biased region" description="Polar residues" evidence="1">
    <location>
        <begin position="420"/>
        <end position="435"/>
    </location>
</feature>
<dbReference type="AlphaFoldDB" id="A0A1U7CZ58"/>
<dbReference type="GO" id="GO:0016757">
    <property type="term" value="F:glycosyltransferase activity"/>
    <property type="evidence" value="ECO:0007669"/>
    <property type="project" value="UniProtKB-KW"/>
</dbReference>
<evidence type="ECO:0000313" key="4">
    <source>
        <dbReference type="Proteomes" id="UP000186309"/>
    </source>
</evidence>
<dbReference type="KEGG" id="pbor:BSF38_10022"/>
<protein>
    <submittedName>
        <fullName evidence="3">Alpha-D-kanosaminyltransferase</fullName>
        <ecNumber evidence="3">2.4.1.301</ecNumber>
    </submittedName>
</protein>
<name>A0A1U7CZ58_9BACT</name>
<proteinExistence type="predicted"/>
<evidence type="ECO:0000256" key="1">
    <source>
        <dbReference type="SAM" id="MobiDB-lite"/>
    </source>
</evidence>
<keyword evidence="3" id="KW-0614">Plasmid</keyword>
<dbReference type="InterPro" id="IPR028098">
    <property type="entry name" value="Glyco_trans_4-like_N"/>
</dbReference>